<dbReference type="PROSITE" id="PS50929">
    <property type="entry name" value="ABC_TM1F"/>
    <property type="match status" value="1"/>
</dbReference>
<dbReference type="PANTHER" id="PTHR24221">
    <property type="entry name" value="ATP-BINDING CASSETTE SUB-FAMILY B"/>
    <property type="match status" value="1"/>
</dbReference>
<dbReference type="AlphaFoldDB" id="A0A841FED1"/>
<evidence type="ECO:0000256" key="1">
    <source>
        <dbReference type="ARBA" id="ARBA00004651"/>
    </source>
</evidence>
<feature type="region of interest" description="Disordered" evidence="7">
    <location>
        <begin position="320"/>
        <end position="342"/>
    </location>
</feature>
<feature type="transmembrane region" description="Helical" evidence="8">
    <location>
        <begin position="274"/>
        <end position="294"/>
    </location>
</feature>
<dbReference type="SUPFAM" id="SSF52540">
    <property type="entry name" value="P-loop containing nucleoside triphosphate hydrolases"/>
    <property type="match status" value="1"/>
</dbReference>
<reference evidence="11 12" key="1">
    <citation type="submission" date="2020-08" db="EMBL/GenBank/DDBJ databases">
        <title>Genomic Encyclopedia of Type Strains, Phase IV (KMG-IV): sequencing the most valuable type-strain genomes for metagenomic binning, comparative biology and taxonomic classification.</title>
        <authorList>
            <person name="Goeker M."/>
        </authorList>
    </citation>
    <scope>NUCLEOTIDE SEQUENCE [LARGE SCALE GENOMIC DNA]</scope>
    <source>
        <strain evidence="11 12">YIM 65646</strain>
    </source>
</reference>
<evidence type="ECO:0000313" key="11">
    <source>
        <dbReference type="EMBL" id="MBB6034626.1"/>
    </source>
</evidence>
<proteinExistence type="predicted"/>
<feature type="transmembrane region" description="Helical" evidence="8">
    <location>
        <begin position="52"/>
        <end position="72"/>
    </location>
</feature>
<feature type="domain" description="ABC transmembrane type-1" evidence="10">
    <location>
        <begin position="25"/>
        <end position="300"/>
    </location>
</feature>
<comment type="subcellular location">
    <subcellularLocation>
        <location evidence="1">Cell membrane</location>
        <topology evidence="1">Multi-pass membrane protein</topology>
    </subcellularLocation>
</comment>
<feature type="transmembrane region" description="Helical" evidence="8">
    <location>
        <begin position="20"/>
        <end position="40"/>
    </location>
</feature>
<evidence type="ECO:0000256" key="3">
    <source>
        <dbReference type="ARBA" id="ARBA00022741"/>
    </source>
</evidence>
<dbReference type="InterPro" id="IPR027417">
    <property type="entry name" value="P-loop_NTPase"/>
</dbReference>
<name>A0A841FED1_9ACTN</name>
<dbReference type="Proteomes" id="UP000548476">
    <property type="component" value="Unassembled WGS sequence"/>
</dbReference>
<keyword evidence="5 8" id="KW-1133">Transmembrane helix</keyword>
<keyword evidence="2 8" id="KW-0812">Transmembrane</keyword>
<keyword evidence="6 8" id="KW-0472">Membrane</keyword>
<dbReference type="SUPFAM" id="SSF90123">
    <property type="entry name" value="ABC transporter transmembrane region"/>
    <property type="match status" value="1"/>
</dbReference>
<keyword evidence="12" id="KW-1185">Reference proteome</keyword>
<evidence type="ECO:0000313" key="12">
    <source>
        <dbReference type="Proteomes" id="UP000548476"/>
    </source>
</evidence>
<dbReference type="GO" id="GO:0140359">
    <property type="term" value="F:ABC-type transporter activity"/>
    <property type="evidence" value="ECO:0007669"/>
    <property type="project" value="InterPro"/>
</dbReference>
<evidence type="ECO:0000256" key="2">
    <source>
        <dbReference type="ARBA" id="ARBA00022692"/>
    </source>
</evidence>
<comment type="caution">
    <text evidence="11">The sequence shown here is derived from an EMBL/GenBank/DDBJ whole genome shotgun (WGS) entry which is preliminary data.</text>
</comment>
<dbReference type="PANTHER" id="PTHR24221:SF423">
    <property type="entry name" value="ABC TRANSPORTER"/>
    <property type="match status" value="1"/>
</dbReference>
<evidence type="ECO:0000256" key="7">
    <source>
        <dbReference type="SAM" id="MobiDB-lite"/>
    </source>
</evidence>
<dbReference type="InterPro" id="IPR039421">
    <property type="entry name" value="Type_1_exporter"/>
</dbReference>
<dbReference type="InterPro" id="IPR011527">
    <property type="entry name" value="ABC1_TM_dom"/>
</dbReference>
<organism evidence="11 12">
    <name type="scientific">Phytomonospora endophytica</name>
    <dbReference type="NCBI Taxonomy" id="714109"/>
    <lineage>
        <taxon>Bacteria</taxon>
        <taxon>Bacillati</taxon>
        <taxon>Actinomycetota</taxon>
        <taxon>Actinomycetes</taxon>
        <taxon>Micromonosporales</taxon>
        <taxon>Micromonosporaceae</taxon>
        <taxon>Phytomonospora</taxon>
    </lineage>
</organism>
<dbReference type="EMBL" id="JACHGT010000005">
    <property type="protein sequence ID" value="MBB6034626.1"/>
    <property type="molecule type" value="Genomic_DNA"/>
</dbReference>
<feature type="transmembrane region" description="Helical" evidence="8">
    <location>
        <begin position="146"/>
        <end position="172"/>
    </location>
</feature>
<dbReference type="InterPro" id="IPR036640">
    <property type="entry name" value="ABC1_TM_sf"/>
</dbReference>
<dbReference type="PROSITE" id="PS50893">
    <property type="entry name" value="ABC_TRANSPORTER_2"/>
    <property type="match status" value="1"/>
</dbReference>
<dbReference type="Pfam" id="PF00664">
    <property type="entry name" value="ABC_membrane"/>
    <property type="match status" value="1"/>
</dbReference>
<evidence type="ECO:0000259" key="9">
    <source>
        <dbReference type="PROSITE" id="PS50893"/>
    </source>
</evidence>
<dbReference type="GO" id="GO:0005524">
    <property type="term" value="F:ATP binding"/>
    <property type="evidence" value="ECO:0007669"/>
    <property type="project" value="UniProtKB-KW"/>
</dbReference>
<dbReference type="InterPro" id="IPR017871">
    <property type="entry name" value="ABC_transporter-like_CS"/>
</dbReference>
<protein>
    <submittedName>
        <fullName evidence="11">ATP-binding cassette subfamily B protein</fullName>
    </submittedName>
</protein>
<dbReference type="GO" id="GO:0005886">
    <property type="term" value="C:plasma membrane"/>
    <property type="evidence" value="ECO:0007669"/>
    <property type="project" value="UniProtKB-SubCell"/>
</dbReference>
<feature type="transmembrane region" description="Helical" evidence="8">
    <location>
        <begin position="243"/>
        <end position="262"/>
    </location>
</feature>
<evidence type="ECO:0000259" key="10">
    <source>
        <dbReference type="PROSITE" id="PS50929"/>
    </source>
</evidence>
<evidence type="ECO:0000256" key="5">
    <source>
        <dbReference type="ARBA" id="ARBA00022989"/>
    </source>
</evidence>
<accession>A0A841FED1</accession>
<keyword evidence="4 11" id="KW-0067">ATP-binding</keyword>
<dbReference type="GO" id="GO:0016887">
    <property type="term" value="F:ATP hydrolysis activity"/>
    <property type="evidence" value="ECO:0007669"/>
    <property type="project" value="InterPro"/>
</dbReference>
<evidence type="ECO:0000256" key="6">
    <source>
        <dbReference type="ARBA" id="ARBA00023136"/>
    </source>
</evidence>
<dbReference type="InterPro" id="IPR003593">
    <property type="entry name" value="AAA+_ATPase"/>
</dbReference>
<dbReference type="Gene3D" id="1.20.1560.10">
    <property type="entry name" value="ABC transporter type 1, transmembrane domain"/>
    <property type="match status" value="1"/>
</dbReference>
<dbReference type="Pfam" id="PF00005">
    <property type="entry name" value="ABC_tran"/>
    <property type="match status" value="1"/>
</dbReference>
<feature type="domain" description="ABC transporter" evidence="9">
    <location>
        <begin position="345"/>
        <end position="545"/>
    </location>
</feature>
<keyword evidence="3" id="KW-0547">Nucleotide-binding</keyword>
<sequence length="545" mass="57899">MPATTARLTHLFTRHWPRFTLQVGFALLIRVAVISSGLLLKVVFDRLAGGGAVWLPLAALAAVNLAWTTLWFDLSMARFEVRYIERVAAGLRTSTLAGILRRPAAAATEHEIGDVVDRFGRDVSELRILPAWTANNVGRLAGVLPVLAIMLAISPVVTLGVALPFALVVAVARMFDGRVRRQRGASREAAAEVGSIIGETVRAAATVRALGHREHAVARLRELGRRRERIAVREQTSTQIQSVVYHFAMNVAAGLVMVLAAKELAAGTLTIGDMALFVFFAAELGEVVALGGVLRQRFRQARVSLDRLAELAAPAPVTAPTRTWLRTPPPEPRRDTGPAEPLGSLRVRGLACRHASGGGVDGLDLDLTPGSLTVLTGAVGTGKTTALRAILGLLPRQSGAVRWNGTEIEPAEFLIAPRIGYVPQVPHLFTGTVADNVRLGAGGDIEQAVGVAVLSADLDTLPEGADTLIGVGGRRLSGGQAQRVALARALQREPALLVLDDVDSALDAVTARELWERLLGGDRTILAVSHNPYALGRATRVITLG</sequence>
<gene>
    <name evidence="11" type="ORF">HNR73_002480</name>
</gene>
<evidence type="ECO:0000256" key="8">
    <source>
        <dbReference type="SAM" id="Phobius"/>
    </source>
</evidence>
<dbReference type="RefSeq" id="WP_184787508.1">
    <property type="nucleotide sequence ID" value="NZ_BONT01000110.1"/>
</dbReference>
<dbReference type="PROSITE" id="PS00211">
    <property type="entry name" value="ABC_TRANSPORTER_1"/>
    <property type="match status" value="1"/>
</dbReference>
<dbReference type="InterPro" id="IPR003439">
    <property type="entry name" value="ABC_transporter-like_ATP-bd"/>
</dbReference>
<dbReference type="SMART" id="SM00382">
    <property type="entry name" value="AAA"/>
    <property type="match status" value="1"/>
</dbReference>
<dbReference type="Gene3D" id="3.40.50.300">
    <property type="entry name" value="P-loop containing nucleotide triphosphate hydrolases"/>
    <property type="match status" value="1"/>
</dbReference>
<evidence type="ECO:0000256" key="4">
    <source>
        <dbReference type="ARBA" id="ARBA00022840"/>
    </source>
</evidence>